<comment type="caution">
    <text evidence="1">The sequence shown here is derived from an EMBL/GenBank/DDBJ whole genome shotgun (WGS) entry which is preliminary data.</text>
</comment>
<accession>A0ACB8NQN5</accession>
<name>A0ACB8NQN5_CITSI</name>
<sequence>MSIASSDIEAFKEEPSTPKANKIHWELALPTVKTPPDLAIDNRPSALNQSRYNASSVYEWNIDDMSEYNILGLLQQMTMAANAYKTQAGTSDRAISEIPIAGFTGQLKGWWDHLLTNQQQLDILNSIQVDENGAPILDEFNNPIQDVVATIILTISLHFIGDPSHLRDKNTELLHNLRCRKLSEFQSYKISFFTRLFLRDDANHITWKEKFLAGLPTLLGEKVRNSIKALYDNRIPYDELTYGELVSFINKEDVEDSMLWASDDQVTRFCTWESEDGINFFKNKVINNHPWFKAICLGNKPIGAILVTPNSGDCNKCRAILGYVVASKYWGKGIATRAVKMVTGIIFDEWPHLQRLEATVDVDNLASQKVLQKAGFKREGVLRKYITLKGKATDVVMFSLLSTDHKI</sequence>
<evidence type="ECO:0000313" key="2">
    <source>
        <dbReference type="Proteomes" id="UP000829398"/>
    </source>
</evidence>
<reference evidence="2" key="1">
    <citation type="journal article" date="2023" name="Hortic. Res.">
        <title>A chromosome-level phased genome enabling allele-level studies in sweet orange: a case study on citrus Huanglongbing tolerance.</title>
        <authorList>
            <person name="Wu B."/>
            <person name="Yu Q."/>
            <person name="Deng Z."/>
            <person name="Duan Y."/>
            <person name="Luo F."/>
            <person name="Gmitter F. Jr."/>
        </authorList>
    </citation>
    <scope>NUCLEOTIDE SEQUENCE [LARGE SCALE GENOMIC DNA]</scope>
    <source>
        <strain evidence="2">cv. Valencia</strain>
    </source>
</reference>
<dbReference type="Proteomes" id="UP000829398">
    <property type="component" value="Chromosome 1"/>
</dbReference>
<dbReference type="EMBL" id="CM039170">
    <property type="protein sequence ID" value="KAH9800138.1"/>
    <property type="molecule type" value="Genomic_DNA"/>
</dbReference>
<gene>
    <name evidence="1" type="ORF">KPL71_000554</name>
</gene>
<protein>
    <submittedName>
        <fullName evidence="1">N-acetyltransferase domain-containing protein</fullName>
    </submittedName>
</protein>
<organism evidence="1 2">
    <name type="scientific">Citrus sinensis</name>
    <name type="common">Sweet orange</name>
    <name type="synonym">Citrus aurantium var. sinensis</name>
    <dbReference type="NCBI Taxonomy" id="2711"/>
    <lineage>
        <taxon>Eukaryota</taxon>
        <taxon>Viridiplantae</taxon>
        <taxon>Streptophyta</taxon>
        <taxon>Embryophyta</taxon>
        <taxon>Tracheophyta</taxon>
        <taxon>Spermatophyta</taxon>
        <taxon>Magnoliopsida</taxon>
        <taxon>eudicotyledons</taxon>
        <taxon>Gunneridae</taxon>
        <taxon>Pentapetalae</taxon>
        <taxon>rosids</taxon>
        <taxon>malvids</taxon>
        <taxon>Sapindales</taxon>
        <taxon>Rutaceae</taxon>
        <taxon>Aurantioideae</taxon>
        <taxon>Citrus</taxon>
    </lineage>
</organism>
<keyword evidence="2" id="KW-1185">Reference proteome</keyword>
<evidence type="ECO:0000313" key="1">
    <source>
        <dbReference type="EMBL" id="KAH9800138.1"/>
    </source>
</evidence>
<proteinExistence type="predicted"/>